<keyword evidence="2 5" id="KW-0813">Transport</keyword>
<gene>
    <name evidence="6" type="ORF">I6G56_26945</name>
</gene>
<evidence type="ECO:0000256" key="4">
    <source>
        <dbReference type="ARBA" id="ARBA00022737"/>
    </source>
</evidence>
<dbReference type="Proteomes" id="UP000594943">
    <property type="component" value="Chromosome 2"/>
</dbReference>
<evidence type="ECO:0000313" key="6">
    <source>
        <dbReference type="EMBL" id="QPS45779.1"/>
    </source>
</evidence>
<dbReference type="GO" id="GO:0030151">
    <property type="term" value="F:molybdenum ion binding"/>
    <property type="evidence" value="ECO:0007669"/>
    <property type="project" value="UniProtKB-UniRule"/>
</dbReference>
<dbReference type="InterPro" id="IPR005116">
    <property type="entry name" value="Transp-assoc_OB_typ1"/>
</dbReference>
<comment type="similarity">
    <text evidence="1 5">Belongs to the ModE family.</text>
</comment>
<dbReference type="InterPro" id="IPR051815">
    <property type="entry name" value="Molybdate_resp_trans_reg"/>
</dbReference>
<dbReference type="GO" id="GO:0003700">
    <property type="term" value="F:DNA-binding transcription factor activity"/>
    <property type="evidence" value="ECO:0007669"/>
    <property type="project" value="InterPro"/>
</dbReference>
<dbReference type="InterPro" id="IPR036390">
    <property type="entry name" value="WH_DNA-bd_sf"/>
</dbReference>
<evidence type="ECO:0000256" key="5">
    <source>
        <dbReference type="PIRNR" id="PIRNR005763"/>
    </source>
</evidence>
<dbReference type="SUPFAM" id="SSF46785">
    <property type="entry name" value="Winged helix' DNA-binding domain"/>
    <property type="match status" value="1"/>
</dbReference>
<dbReference type="InterPro" id="IPR036388">
    <property type="entry name" value="WH-like_DNA-bd_sf"/>
</dbReference>
<dbReference type="Gene3D" id="1.10.10.10">
    <property type="entry name" value="Winged helix-like DNA-binding domain superfamily/Winged helix DNA-binding domain"/>
    <property type="match status" value="1"/>
</dbReference>
<accession>A0A7T2U550</accession>
<dbReference type="KEGG" id="bhg:I6G56_26945"/>
<dbReference type="InterPro" id="IPR004606">
    <property type="entry name" value="Mop_domain"/>
</dbReference>
<dbReference type="PIRSF" id="PIRSF005763">
    <property type="entry name" value="Txn_reg_ModE"/>
    <property type="match status" value="1"/>
</dbReference>
<evidence type="ECO:0000256" key="2">
    <source>
        <dbReference type="ARBA" id="ARBA00022448"/>
    </source>
</evidence>
<dbReference type="Pfam" id="PF00126">
    <property type="entry name" value="HTH_1"/>
    <property type="match status" value="1"/>
</dbReference>
<keyword evidence="4" id="KW-0677">Repeat</keyword>
<dbReference type="SUPFAM" id="SSF50331">
    <property type="entry name" value="MOP-like"/>
    <property type="match status" value="2"/>
</dbReference>
<sequence>MTADSSSSRPDARAAREPLALRGELWLRAGGQTLGGAARIALLAAIGETGSITRAAKAVGLSYKGAWDAIDTMNNLAGEPLVLRSTGGKGGGGTTLTPRATALIAAFRAIEREHRRFIDAASAAVEGFEVNWELIGRIGMKTSARNQLFGKVLAVKHGAVNDEVVLALPGEHTITAVVTHESTQELGLAPGVEACALVKASWVVLAVENGSPLRLSARNQLHGVVETVTRGAVNSEVLLSLDGGMTLAAIVTNDSVDALGLAKGASAVATFKASSVILAVNG</sequence>
<dbReference type="RefSeq" id="WP_006027913.1">
    <property type="nucleotide sequence ID" value="NZ_CM003627.1"/>
</dbReference>
<reference evidence="6 7" key="1">
    <citation type="submission" date="2020-12" db="EMBL/GenBank/DDBJ databases">
        <title>FDA dAtabase for Regulatory Grade micrObial Sequences (FDA-ARGOS): Supporting development and validation of Infectious Disease Dx tests.</title>
        <authorList>
            <person name="Nelson B."/>
            <person name="Plummer A."/>
            <person name="Tallon L."/>
            <person name="Sadzewicz L."/>
            <person name="Zhao X."/>
            <person name="Boylan J."/>
            <person name="Ott S."/>
            <person name="Bowen H."/>
            <person name="Vavikolanu K."/>
            <person name="Mehta A."/>
            <person name="Aluvathingal J."/>
            <person name="Nadendla S."/>
            <person name="Myers T."/>
            <person name="Yan Y."/>
            <person name="Sichtig H."/>
        </authorList>
    </citation>
    <scope>NUCLEOTIDE SEQUENCE [LARGE SCALE GENOMIC DNA]</scope>
    <source>
        <strain evidence="6 7">FDAARGOS_899</strain>
    </source>
</reference>
<dbReference type="EMBL" id="CP065687">
    <property type="protein sequence ID" value="QPS45779.1"/>
    <property type="molecule type" value="Genomic_DNA"/>
</dbReference>
<organism evidence="6 7">
    <name type="scientific">Burkholderia humptydooensis</name>
    <dbReference type="NCBI Taxonomy" id="430531"/>
    <lineage>
        <taxon>Bacteria</taxon>
        <taxon>Pseudomonadati</taxon>
        <taxon>Pseudomonadota</taxon>
        <taxon>Betaproteobacteria</taxon>
        <taxon>Burkholderiales</taxon>
        <taxon>Burkholderiaceae</taxon>
        <taxon>Burkholderia</taxon>
        <taxon>pseudomallei group</taxon>
    </lineage>
</organism>
<dbReference type="PANTHER" id="PTHR30432">
    <property type="entry name" value="TRANSCRIPTIONAL REGULATOR MODE"/>
    <property type="match status" value="1"/>
</dbReference>
<dbReference type="InterPro" id="IPR000847">
    <property type="entry name" value="LysR_HTH_N"/>
</dbReference>
<dbReference type="Gene3D" id="2.40.50.100">
    <property type="match status" value="2"/>
</dbReference>
<dbReference type="NCBIfam" id="TIGR00638">
    <property type="entry name" value="Mop"/>
    <property type="match status" value="2"/>
</dbReference>
<evidence type="ECO:0000256" key="1">
    <source>
        <dbReference type="ARBA" id="ARBA00008110"/>
    </source>
</evidence>
<dbReference type="InterPro" id="IPR008995">
    <property type="entry name" value="Mo/tungstate-bd_C_term_dom"/>
</dbReference>
<dbReference type="AlphaFoldDB" id="A0A7U4PBF1"/>
<dbReference type="GO" id="GO:0015689">
    <property type="term" value="P:molybdate ion transport"/>
    <property type="evidence" value="ECO:0007669"/>
    <property type="project" value="UniProtKB-UniRule"/>
</dbReference>
<dbReference type="InterPro" id="IPR016462">
    <property type="entry name" value="ModE"/>
</dbReference>
<dbReference type="PROSITE" id="PS51866">
    <property type="entry name" value="MOP"/>
    <property type="match status" value="2"/>
</dbReference>
<keyword evidence="3 5" id="KW-0500">Molybdenum</keyword>
<evidence type="ECO:0000256" key="3">
    <source>
        <dbReference type="ARBA" id="ARBA00022505"/>
    </source>
</evidence>
<evidence type="ECO:0000313" key="7">
    <source>
        <dbReference type="Proteomes" id="UP000594943"/>
    </source>
</evidence>
<dbReference type="PANTHER" id="PTHR30432:SF1">
    <property type="entry name" value="DNA-BINDING TRANSCRIPTIONAL DUAL REGULATOR MODE"/>
    <property type="match status" value="1"/>
</dbReference>
<proteinExistence type="inferred from homology"/>
<accession>A0A7U4PBF1</accession>
<name>A0A7U4PBF1_9BURK</name>
<dbReference type="Pfam" id="PF03459">
    <property type="entry name" value="TOBE"/>
    <property type="match status" value="2"/>
</dbReference>
<protein>
    <submittedName>
        <fullName evidence="6">TOBE domain-containing protein</fullName>
    </submittedName>
</protein>